<evidence type="ECO:0000313" key="4">
    <source>
        <dbReference type="EMBL" id="KAK9279460.1"/>
    </source>
</evidence>
<dbReference type="PANTHER" id="PTHR24096">
    <property type="entry name" value="LONG-CHAIN-FATTY-ACID--COA LIGASE"/>
    <property type="match status" value="1"/>
</dbReference>
<name>A0AAP0WXZ4_LIQFO</name>
<dbReference type="Pfam" id="PF00501">
    <property type="entry name" value="AMP-binding"/>
    <property type="match status" value="1"/>
</dbReference>
<dbReference type="SUPFAM" id="SSF56801">
    <property type="entry name" value="Acetyl-CoA synthetase-like"/>
    <property type="match status" value="1"/>
</dbReference>
<dbReference type="InterPro" id="IPR042099">
    <property type="entry name" value="ANL_N_sf"/>
</dbReference>
<dbReference type="InterPro" id="IPR020845">
    <property type="entry name" value="AMP-binding_CS"/>
</dbReference>
<accession>A0AAP0WXZ4</accession>
<dbReference type="GO" id="GO:0016405">
    <property type="term" value="F:CoA-ligase activity"/>
    <property type="evidence" value="ECO:0007669"/>
    <property type="project" value="TreeGrafter"/>
</dbReference>
<feature type="transmembrane region" description="Helical" evidence="2">
    <location>
        <begin position="235"/>
        <end position="255"/>
    </location>
</feature>
<dbReference type="InterPro" id="IPR000873">
    <property type="entry name" value="AMP-dep_synth/lig_dom"/>
</dbReference>
<evidence type="ECO:0000256" key="2">
    <source>
        <dbReference type="SAM" id="Phobius"/>
    </source>
</evidence>
<reference evidence="4 5" key="1">
    <citation type="journal article" date="2024" name="Plant J.">
        <title>Genome sequences and population genomics reveal climatic adaptation and genomic divergence between two closely related sweetgum species.</title>
        <authorList>
            <person name="Xu W.Q."/>
            <person name="Ren C.Q."/>
            <person name="Zhang X.Y."/>
            <person name="Comes H.P."/>
            <person name="Liu X.H."/>
            <person name="Li Y.G."/>
            <person name="Kettle C.J."/>
            <person name="Jalonen R."/>
            <person name="Gaisberger H."/>
            <person name="Ma Y.Z."/>
            <person name="Qiu Y.X."/>
        </authorList>
    </citation>
    <scope>NUCLEOTIDE SEQUENCE [LARGE SCALE GENOMIC DNA]</scope>
    <source>
        <strain evidence="4">Hangzhou</strain>
    </source>
</reference>
<organism evidence="4 5">
    <name type="scientific">Liquidambar formosana</name>
    <name type="common">Formosan gum</name>
    <dbReference type="NCBI Taxonomy" id="63359"/>
    <lineage>
        <taxon>Eukaryota</taxon>
        <taxon>Viridiplantae</taxon>
        <taxon>Streptophyta</taxon>
        <taxon>Embryophyta</taxon>
        <taxon>Tracheophyta</taxon>
        <taxon>Spermatophyta</taxon>
        <taxon>Magnoliopsida</taxon>
        <taxon>eudicotyledons</taxon>
        <taxon>Gunneridae</taxon>
        <taxon>Pentapetalae</taxon>
        <taxon>Saxifragales</taxon>
        <taxon>Altingiaceae</taxon>
        <taxon>Liquidambar</taxon>
    </lineage>
</organism>
<keyword evidence="2" id="KW-0812">Transmembrane</keyword>
<dbReference type="EMBL" id="JBBPBK010000008">
    <property type="protein sequence ID" value="KAK9279460.1"/>
    <property type="molecule type" value="Genomic_DNA"/>
</dbReference>
<dbReference type="PANTHER" id="PTHR24096:SF425">
    <property type="entry name" value="4-COUMARATE--COA LIGASE-LIKE 7"/>
    <property type="match status" value="1"/>
</dbReference>
<dbReference type="Gene3D" id="3.40.50.12780">
    <property type="entry name" value="N-terminal domain of ligase-like"/>
    <property type="match status" value="1"/>
</dbReference>
<protein>
    <recommendedName>
        <fullName evidence="3">AMP-dependent synthetase/ligase domain-containing protein</fullName>
    </recommendedName>
</protein>
<dbReference type="PROSITE" id="PS00455">
    <property type="entry name" value="AMP_BINDING"/>
    <property type="match status" value="1"/>
</dbReference>
<evidence type="ECO:0000313" key="5">
    <source>
        <dbReference type="Proteomes" id="UP001415857"/>
    </source>
</evidence>
<dbReference type="AlphaFoldDB" id="A0AAP0WXZ4"/>
<evidence type="ECO:0000256" key="1">
    <source>
        <dbReference type="ARBA" id="ARBA00022598"/>
    </source>
</evidence>
<dbReference type="Proteomes" id="UP001415857">
    <property type="component" value="Unassembled WGS sequence"/>
</dbReference>
<evidence type="ECO:0000259" key="3">
    <source>
        <dbReference type="Pfam" id="PF00501"/>
    </source>
</evidence>
<comment type="caution">
    <text evidence="4">The sequence shown here is derived from an EMBL/GenBank/DDBJ whole genome shotgun (WGS) entry which is preliminary data.</text>
</comment>
<gene>
    <name evidence="4" type="ORF">L1049_013139</name>
</gene>
<proteinExistence type="predicted"/>
<keyword evidence="5" id="KW-1185">Reference proteome</keyword>
<keyword evidence="2" id="KW-0472">Membrane</keyword>
<keyword evidence="2" id="KW-1133">Transmembrane helix</keyword>
<feature type="domain" description="AMP-dependent synthetase/ligase" evidence="3">
    <location>
        <begin position="35"/>
        <end position="339"/>
    </location>
</feature>
<sequence length="340" mass="36852">MEKSGYGRDGIYRSLRPTLCYPKDPNLSMVSFLFRNSSSYPQKPALVDADTGESLTFAQFKSTVIKLSHGLTHLGISKGDVVLIFAPNSIQFPLCFFATVAIGAIATTVNPLYTVSEISKQVKDSNPKLVVTVPELWEKVRGFNLPAVVLGSKGTSTKMVSNSRITFFTELLEIGGSARDFPATSVKQGDTAALLYSSGTTGTSKGVILTHGNFISASLMVTSDQDVKGEMHNVLLCYLPMFHVFGLAVILYAQLQRGNAIVSLAKFDMQTVLRSIEKYRVTDLPVVPPIVLALAKQSAVKKYDLSSLKRIASGAAPLGKELMEECARNVPQAAVTQVYR</sequence>
<keyword evidence="1" id="KW-0436">Ligase</keyword>
<feature type="transmembrane region" description="Helical" evidence="2">
    <location>
        <begin position="90"/>
        <end position="113"/>
    </location>
</feature>